<evidence type="ECO:0000259" key="2">
    <source>
        <dbReference type="Pfam" id="PF14230"/>
    </source>
</evidence>
<evidence type="ECO:0000313" key="3">
    <source>
        <dbReference type="EMBL" id="GAA3625465.1"/>
    </source>
</evidence>
<keyword evidence="1" id="KW-0812">Transmembrane</keyword>
<proteinExistence type="predicted"/>
<organism evidence="3 4">
    <name type="scientific">Microlunatus ginsengisoli</name>
    <dbReference type="NCBI Taxonomy" id="363863"/>
    <lineage>
        <taxon>Bacteria</taxon>
        <taxon>Bacillati</taxon>
        <taxon>Actinomycetota</taxon>
        <taxon>Actinomycetes</taxon>
        <taxon>Propionibacteriales</taxon>
        <taxon>Propionibacteriaceae</taxon>
        <taxon>Microlunatus</taxon>
    </lineage>
</organism>
<dbReference type="InterPro" id="IPR025637">
    <property type="entry name" value="DUF4333"/>
</dbReference>
<dbReference type="EMBL" id="BAABAB010000021">
    <property type="protein sequence ID" value="GAA3625465.1"/>
    <property type="molecule type" value="Genomic_DNA"/>
</dbReference>
<dbReference type="Pfam" id="PF14230">
    <property type="entry name" value="DUF4333"/>
    <property type="match status" value="1"/>
</dbReference>
<protein>
    <recommendedName>
        <fullName evidence="2">DUF4333 domain-containing protein</fullName>
    </recommendedName>
</protein>
<keyword evidence="1" id="KW-0472">Membrane</keyword>
<accession>A0ABP7A5V2</accession>
<keyword evidence="1" id="KW-1133">Transmembrane helix</keyword>
<keyword evidence="4" id="KW-1185">Reference proteome</keyword>
<evidence type="ECO:0000256" key="1">
    <source>
        <dbReference type="SAM" id="Phobius"/>
    </source>
</evidence>
<comment type="caution">
    <text evidence="3">The sequence shown here is derived from an EMBL/GenBank/DDBJ whole genome shotgun (WGS) entry which is preliminary data.</text>
</comment>
<name>A0ABP7A5V2_9ACTN</name>
<dbReference type="RefSeq" id="WP_344805871.1">
    <property type="nucleotide sequence ID" value="NZ_BAABAB010000021.1"/>
</dbReference>
<evidence type="ECO:0000313" key="4">
    <source>
        <dbReference type="Proteomes" id="UP001501490"/>
    </source>
</evidence>
<gene>
    <name evidence="3" type="ORF">GCM10022236_29760</name>
</gene>
<reference evidence="4" key="1">
    <citation type="journal article" date="2019" name="Int. J. Syst. Evol. Microbiol.">
        <title>The Global Catalogue of Microorganisms (GCM) 10K type strain sequencing project: providing services to taxonomists for standard genome sequencing and annotation.</title>
        <authorList>
            <consortium name="The Broad Institute Genomics Platform"/>
            <consortium name="The Broad Institute Genome Sequencing Center for Infectious Disease"/>
            <person name="Wu L."/>
            <person name="Ma J."/>
        </authorList>
    </citation>
    <scope>NUCLEOTIDE SEQUENCE [LARGE SCALE GENOMIC DNA]</scope>
    <source>
        <strain evidence="4">JCM 16929</strain>
    </source>
</reference>
<sequence length="162" mass="16528">MTQYAQPYGAQTHHSQPYADYLSQPQQFPPIPAAPPTPPKASVLPVVSLVIALMALVGVVAVGLGLAAFSGAESGGGSGSDAPLTGQLGTVPSGALRGADLATEVTDVIADGWGDAADLRCPDTQAVEQDVTTVCHGTIGGEAWAVVVFFEDRDGRFTLLPV</sequence>
<dbReference type="Proteomes" id="UP001501490">
    <property type="component" value="Unassembled WGS sequence"/>
</dbReference>
<feature type="domain" description="DUF4333" evidence="2">
    <location>
        <begin position="95"/>
        <end position="155"/>
    </location>
</feature>
<feature type="transmembrane region" description="Helical" evidence="1">
    <location>
        <begin position="46"/>
        <end position="69"/>
    </location>
</feature>